<feature type="transmembrane region" description="Helical" evidence="5">
    <location>
        <begin position="192"/>
        <end position="214"/>
    </location>
</feature>
<feature type="transmembrane region" description="Helical" evidence="5">
    <location>
        <begin position="303"/>
        <end position="323"/>
    </location>
</feature>
<comment type="subcellular location">
    <subcellularLocation>
        <location evidence="1">Membrane</location>
        <topology evidence="1">Multi-pass membrane protein</topology>
    </subcellularLocation>
</comment>
<feature type="transmembrane region" description="Helical" evidence="5">
    <location>
        <begin position="445"/>
        <end position="464"/>
    </location>
</feature>
<dbReference type="KEGG" id="rtu:PR017_21525"/>
<organism evidence="7 8">
    <name type="scientific">Rhizobium tumorigenes</name>
    <dbReference type="NCBI Taxonomy" id="2041385"/>
    <lineage>
        <taxon>Bacteria</taxon>
        <taxon>Pseudomonadati</taxon>
        <taxon>Pseudomonadota</taxon>
        <taxon>Alphaproteobacteria</taxon>
        <taxon>Hyphomicrobiales</taxon>
        <taxon>Rhizobiaceae</taxon>
        <taxon>Rhizobium/Agrobacterium group</taxon>
        <taxon>Rhizobium</taxon>
    </lineage>
</organism>
<dbReference type="RefSeq" id="WP_161959349.1">
    <property type="nucleotide sequence ID" value="NZ_CP117256.1"/>
</dbReference>
<dbReference type="GO" id="GO:0016020">
    <property type="term" value="C:membrane"/>
    <property type="evidence" value="ECO:0007669"/>
    <property type="project" value="UniProtKB-SubCell"/>
</dbReference>
<evidence type="ECO:0000259" key="6">
    <source>
        <dbReference type="Pfam" id="PF04932"/>
    </source>
</evidence>
<gene>
    <name evidence="7" type="ORF">PR017_21525</name>
</gene>
<evidence type="ECO:0000256" key="1">
    <source>
        <dbReference type="ARBA" id="ARBA00004141"/>
    </source>
</evidence>
<evidence type="ECO:0000256" key="2">
    <source>
        <dbReference type="ARBA" id="ARBA00022692"/>
    </source>
</evidence>
<evidence type="ECO:0000313" key="8">
    <source>
        <dbReference type="Proteomes" id="UP000249499"/>
    </source>
</evidence>
<feature type="transmembrane region" description="Helical" evidence="5">
    <location>
        <begin position="422"/>
        <end position="439"/>
    </location>
</feature>
<protein>
    <submittedName>
        <fullName evidence="7">O-antigen ligase family protein</fullName>
    </submittedName>
</protein>
<feature type="transmembrane region" description="Helical" evidence="5">
    <location>
        <begin position="66"/>
        <end position="84"/>
    </location>
</feature>
<dbReference type="GO" id="GO:0016874">
    <property type="term" value="F:ligase activity"/>
    <property type="evidence" value="ECO:0007669"/>
    <property type="project" value="UniProtKB-KW"/>
</dbReference>
<accession>A0AAF1KTW9</accession>
<keyword evidence="7" id="KW-0614">Plasmid</keyword>
<feature type="transmembrane region" description="Helical" evidence="5">
    <location>
        <begin position="121"/>
        <end position="140"/>
    </location>
</feature>
<feature type="transmembrane region" description="Helical" evidence="5">
    <location>
        <begin position="38"/>
        <end position="59"/>
    </location>
</feature>
<feature type="transmembrane region" description="Helical" evidence="5">
    <location>
        <begin position="152"/>
        <end position="172"/>
    </location>
</feature>
<reference evidence="8" key="2">
    <citation type="journal article" date="2023" name="MicrobiologyOpen">
        <title>Genomics of the tumorigenes clade of the family Rhizobiaceae and description of Rhizobium rhododendri sp. nov.</title>
        <authorList>
            <person name="Kuzmanovic N."/>
            <person name="diCenzo G.C."/>
            <person name="Bunk B."/>
            <person name="Sproeer C."/>
            <person name="Fruehling A."/>
            <person name="Neumann-Schaal M."/>
            <person name="Overmann J."/>
            <person name="Smalla K."/>
        </authorList>
    </citation>
    <scope>NUCLEOTIDE SEQUENCE [LARGE SCALE GENOMIC DNA]</scope>
    <source>
        <strain evidence="8">1078</strain>
        <plasmid evidence="8">pRt1078</plasmid>
    </source>
</reference>
<evidence type="ECO:0000313" key="7">
    <source>
        <dbReference type="EMBL" id="WFR97750.1"/>
    </source>
</evidence>
<keyword evidence="8" id="KW-1185">Reference proteome</keyword>
<sequence length="477" mass="51869">MFGNMELRSKVTAPSIIQALYVLSLTLAVLPLGAVHSIPLSLATIFSCFLALVATKVFGLPVRTRWLFTAGLILATTTTVWVEIQSMTTITGGFANPLWQDLDKAFLRITGAISIQPADSIATLMFMAVPMMTFLTGLIINRSDEDGRHMAAALTVGGGLCAIYGLIQFNFFPNTNMFFPKVAYQDSLTATFVNRNTAGTFLGLVCLALVRYGWSLSRKISWMALLHPAPSGHIRRSSLLPFFSFIALLFACSVAALLLTKSRGAIASAAIGTLFLVFFLAIQPMKKTGFSAPASRMKRVLRGALAMTIVVGLLVVFGGRTLLRAETQGTDDARFCVLPGILEMAKGEPLLGYGFGTFRYAFPPYRDARCGIVYIWERAHNFYLEGFIGLGVMFVALVFIGLSALLIVHVIGMYKRRTMRSYSALGFASILLVSLHGLVDFSLEIPGMASYFAAIIATTSSVSLGRSPHRGERQIRS</sequence>
<evidence type="ECO:0000256" key="4">
    <source>
        <dbReference type="ARBA" id="ARBA00023136"/>
    </source>
</evidence>
<feature type="transmembrane region" description="Helical" evidence="5">
    <location>
        <begin position="239"/>
        <end position="259"/>
    </location>
</feature>
<feature type="transmembrane region" description="Helical" evidence="5">
    <location>
        <begin position="12"/>
        <end position="32"/>
    </location>
</feature>
<dbReference type="Pfam" id="PF04932">
    <property type="entry name" value="Wzy_C"/>
    <property type="match status" value="1"/>
</dbReference>
<feature type="domain" description="O-antigen ligase-related" evidence="6">
    <location>
        <begin position="249"/>
        <end position="396"/>
    </location>
</feature>
<dbReference type="AlphaFoldDB" id="A0AAF1KTW9"/>
<dbReference type="PANTHER" id="PTHR37422">
    <property type="entry name" value="TEICHURONIC ACID BIOSYNTHESIS PROTEIN TUAE"/>
    <property type="match status" value="1"/>
</dbReference>
<keyword evidence="2 5" id="KW-0812">Transmembrane</keyword>
<dbReference type="InterPro" id="IPR007016">
    <property type="entry name" value="O-antigen_ligase-rel_domated"/>
</dbReference>
<dbReference type="Proteomes" id="UP000249499">
    <property type="component" value="Plasmid pRt1078"/>
</dbReference>
<reference evidence="7 8" key="1">
    <citation type="journal article" date="2018" name="Sci. Rep.">
        <title>Rhizobium tumorigenes sp. nov., a novel plant tumorigenic bacterium isolated from cane gall tumors on thornless blackberry.</title>
        <authorList>
            <person name="Kuzmanovi N."/>
            <person name="Smalla K."/>
            <person name="Gronow S."/>
            <person name="PuBawska J."/>
        </authorList>
    </citation>
    <scope>NUCLEOTIDE SEQUENCE [LARGE SCALE GENOMIC DNA]</scope>
    <source>
        <strain evidence="7 8">1078</strain>
    </source>
</reference>
<dbReference type="InterPro" id="IPR051533">
    <property type="entry name" value="WaaL-like"/>
</dbReference>
<keyword evidence="3 5" id="KW-1133">Transmembrane helix</keyword>
<evidence type="ECO:0000256" key="3">
    <source>
        <dbReference type="ARBA" id="ARBA00022989"/>
    </source>
</evidence>
<keyword evidence="4 5" id="KW-0472">Membrane</keyword>
<feature type="transmembrane region" description="Helical" evidence="5">
    <location>
        <begin position="265"/>
        <end position="282"/>
    </location>
</feature>
<evidence type="ECO:0000256" key="5">
    <source>
        <dbReference type="SAM" id="Phobius"/>
    </source>
</evidence>
<proteinExistence type="predicted"/>
<dbReference type="PANTHER" id="PTHR37422:SF23">
    <property type="entry name" value="TEICHURONIC ACID BIOSYNTHESIS PROTEIN TUAE"/>
    <property type="match status" value="1"/>
</dbReference>
<name>A0AAF1KTW9_9HYPH</name>
<geneLocation type="plasmid" evidence="7 8">
    <name>pRt1078</name>
</geneLocation>
<dbReference type="EMBL" id="CP117256">
    <property type="protein sequence ID" value="WFR97750.1"/>
    <property type="molecule type" value="Genomic_DNA"/>
</dbReference>
<feature type="transmembrane region" description="Helical" evidence="5">
    <location>
        <begin position="387"/>
        <end position="410"/>
    </location>
</feature>
<keyword evidence="7" id="KW-0436">Ligase</keyword>